<dbReference type="RefSeq" id="WP_050670331.1">
    <property type="nucleotide sequence ID" value="NZ_LAIR01000002.1"/>
</dbReference>
<dbReference type="Gene3D" id="3.90.180.10">
    <property type="entry name" value="Medium-chain alcohol dehydrogenases, catalytic domain"/>
    <property type="match status" value="1"/>
</dbReference>
<dbReference type="Gene3D" id="3.40.50.720">
    <property type="entry name" value="NAD(P)-binding Rossmann-like Domain"/>
    <property type="match status" value="1"/>
</dbReference>
<dbReference type="GO" id="GO:0003960">
    <property type="term" value="F:quinone reductase (NADPH) activity"/>
    <property type="evidence" value="ECO:0007669"/>
    <property type="project" value="TreeGrafter"/>
</dbReference>
<dbReference type="GO" id="GO:0070402">
    <property type="term" value="F:NADPH binding"/>
    <property type="evidence" value="ECO:0007669"/>
    <property type="project" value="TreeGrafter"/>
</dbReference>
<accession>A0A0L6CK88</accession>
<evidence type="ECO:0000313" key="5">
    <source>
        <dbReference type="Proteomes" id="UP000037397"/>
    </source>
</evidence>
<dbReference type="SUPFAM" id="SSF50129">
    <property type="entry name" value="GroES-like"/>
    <property type="match status" value="1"/>
</dbReference>
<dbReference type="Proteomes" id="UP000037397">
    <property type="component" value="Unassembled WGS sequence"/>
</dbReference>
<dbReference type="Pfam" id="PF08240">
    <property type="entry name" value="ADH_N"/>
    <property type="match status" value="1"/>
</dbReference>
<dbReference type="CDD" id="cd05289">
    <property type="entry name" value="MDR_like_2"/>
    <property type="match status" value="1"/>
</dbReference>
<evidence type="ECO:0000313" key="4">
    <source>
        <dbReference type="EMBL" id="KNX37933.1"/>
    </source>
</evidence>
<organism evidence="4 5">
    <name type="scientific">Luteipulveratus halotolerans</name>
    <dbReference type="NCBI Taxonomy" id="1631356"/>
    <lineage>
        <taxon>Bacteria</taxon>
        <taxon>Bacillati</taxon>
        <taxon>Actinomycetota</taxon>
        <taxon>Actinomycetes</taxon>
        <taxon>Micrococcales</taxon>
        <taxon>Dermacoccaceae</taxon>
        <taxon>Luteipulveratus</taxon>
    </lineage>
</organism>
<keyword evidence="5" id="KW-1185">Reference proteome</keyword>
<dbReference type="EMBL" id="LAIR01000002">
    <property type="protein sequence ID" value="KNX37933.1"/>
    <property type="molecule type" value="Genomic_DNA"/>
</dbReference>
<sequence>MRAAVVRRPGTPVEIIETPVPEPGPDEIRVRVLGATVNPVDVGTAQGVFHELGWIDQPEHTGLGWDVAGEVSAVGSTVTGFAVGDRVAALSAGVDKALGPYADEVVVPAHAAAALPAGLSPTDAATVPLNTLTAQQALDLLGDPDGRTLLVTGAAGAVGEYAVRLAAARGWTVTGLARPTDEATVTAAGATHVTALDGTAPFDAALDTAALAGDAVAAVRDDGHYVGVLPPAVPEPERGITTEAVDVQADGEALATLLAWTAAGELPTRVHAVVPLDQLAAVHDKVAAGGVRGRYVLVP</sequence>
<dbReference type="GO" id="GO:0005829">
    <property type="term" value="C:cytosol"/>
    <property type="evidence" value="ECO:0007669"/>
    <property type="project" value="TreeGrafter"/>
</dbReference>
<dbReference type="InterPro" id="IPR011032">
    <property type="entry name" value="GroES-like_sf"/>
</dbReference>
<dbReference type="PANTHER" id="PTHR48106">
    <property type="entry name" value="QUINONE OXIDOREDUCTASE PIG3-RELATED"/>
    <property type="match status" value="1"/>
</dbReference>
<keyword evidence="2" id="KW-0560">Oxidoreductase</keyword>
<dbReference type="Pfam" id="PF13602">
    <property type="entry name" value="ADH_zinc_N_2"/>
    <property type="match status" value="1"/>
</dbReference>
<evidence type="ECO:0000256" key="1">
    <source>
        <dbReference type="ARBA" id="ARBA00022857"/>
    </source>
</evidence>
<evidence type="ECO:0000256" key="2">
    <source>
        <dbReference type="ARBA" id="ARBA00023002"/>
    </source>
</evidence>
<reference evidence="5" key="1">
    <citation type="submission" date="2015-03" db="EMBL/GenBank/DDBJ databases">
        <title>Luteipulveratus halotolerans sp. nov., a novel actinobacterium (Dermacoccaceae) from Sarawak, Malaysia.</title>
        <authorList>
            <person name="Juboi H."/>
            <person name="Basik A."/>
            <person name="Shamsul S.S."/>
            <person name="Arnold P."/>
            <person name="Schmitt E.K."/>
            <person name="Sanglier J.-J."/>
            <person name="Yeo T."/>
        </authorList>
    </citation>
    <scope>NUCLEOTIDE SEQUENCE [LARGE SCALE GENOMIC DNA]</scope>
    <source>
        <strain evidence="5">C296001</strain>
    </source>
</reference>
<keyword evidence="1" id="KW-0521">NADP</keyword>
<evidence type="ECO:0000259" key="3">
    <source>
        <dbReference type="SMART" id="SM00829"/>
    </source>
</evidence>
<dbReference type="STRING" id="1631356.VV01_13460"/>
<dbReference type="InterPro" id="IPR020843">
    <property type="entry name" value="ER"/>
</dbReference>
<dbReference type="InterPro" id="IPR036291">
    <property type="entry name" value="NAD(P)-bd_dom_sf"/>
</dbReference>
<proteinExistence type="predicted"/>
<name>A0A0L6CK88_9MICO</name>
<dbReference type="SMART" id="SM00829">
    <property type="entry name" value="PKS_ER"/>
    <property type="match status" value="1"/>
</dbReference>
<dbReference type="GO" id="GO:0035925">
    <property type="term" value="F:mRNA 3'-UTR AU-rich region binding"/>
    <property type="evidence" value="ECO:0007669"/>
    <property type="project" value="TreeGrafter"/>
</dbReference>
<dbReference type="AlphaFoldDB" id="A0A0L6CK88"/>
<protein>
    <recommendedName>
        <fullName evidence="3">Enoyl reductase (ER) domain-containing protein</fullName>
    </recommendedName>
</protein>
<dbReference type="PANTHER" id="PTHR48106:SF7">
    <property type="entry name" value="DEHYDROGENASE, ZINC-CONTAINING, PUTATIVE (AFU_ORTHOLOGUE AFUA_5G10220)-RELATED"/>
    <property type="match status" value="1"/>
</dbReference>
<gene>
    <name evidence="4" type="ORF">VV01_13460</name>
</gene>
<comment type="caution">
    <text evidence="4">The sequence shown here is derived from an EMBL/GenBank/DDBJ whole genome shotgun (WGS) entry which is preliminary data.</text>
</comment>
<feature type="domain" description="Enoyl reductase (ER)" evidence="3">
    <location>
        <begin position="10"/>
        <end position="297"/>
    </location>
</feature>
<dbReference type="SUPFAM" id="SSF51735">
    <property type="entry name" value="NAD(P)-binding Rossmann-fold domains"/>
    <property type="match status" value="1"/>
</dbReference>
<dbReference type="InterPro" id="IPR013154">
    <property type="entry name" value="ADH-like_N"/>
</dbReference>
<dbReference type="OrthoDB" id="4190732at2"/>